<dbReference type="InterPro" id="IPR009057">
    <property type="entry name" value="Homeodomain-like_sf"/>
</dbReference>
<name>A0A378WIV1_9NEIS</name>
<sequence>MNLQDIKITRENLPLVIDIMPDKFHELKTVVGEEAALNLFQRHGGENMPIGLNKTEQGKKLYAELVESIGNKAAEKFTEAFAARSRNFYVSNCLKAKIRLRNMVIKKDFDEITNGGIPSPRAVNNLAVKYGLSARAVWIILKT</sequence>
<dbReference type="InterPro" id="IPR014875">
    <property type="entry name" value="Mor_transcription_activator"/>
</dbReference>
<dbReference type="EMBL" id="UGRS01000001">
    <property type="protein sequence ID" value="SUA36464.1"/>
    <property type="molecule type" value="Genomic_DNA"/>
</dbReference>
<evidence type="ECO:0000259" key="1">
    <source>
        <dbReference type="Pfam" id="PF08765"/>
    </source>
</evidence>
<dbReference type="RefSeq" id="WP_181792176.1">
    <property type="nucleotide sequence ID" value="NZ_UGRS01000001.1"/>
</dbReference>
<dbReference type="Pfam" id="PF08765">
    <property type="entry name" value="Mor"/>
    <property type="match status" value="1"/>
</dbReference>
<organism evidence="2 3">
    <name type="scientific">Neisseria zoodegmatis</name>
    <dbReference type="NCBI Taxonomy" id="326523"/>
    <lineage>
        <taxon>Bacteria</taxon>
        <taxon>Pseudomonadati</taxon>
        <taxon>Pseudomonadota</taxon>
        <taxon>Betaproteobacteria</taxon>
        <taxon>Neisseriales</taxon>
        <taxon>Neisseriaceae</taxon>
        <taxon>Neisseria</taxon>
    </lineage>
</organism>
<evidence type="ECO:0000313" key="2">
    <source>
        <dbReference type="EMBL" id="SUA36464.1"/>
    </source>
</evidence>
<gene>
    <name evidence="2" type="ORF">NCTC12229_00880</name>
</gene>
<protein>
    <submittedName>
        <fullName evidence="2">Phage protein</fullName>
    </submittedName>
</protein>
<feature type="domain" description="Mor transcription activator" evidence="1">
    <location>
        <begin position="60"/>
        <end position="142"/>
    </location>
</feature>
<reference evidence="2 3" key="1">
    <citation type="submission" date="2018-06" db="EMBL/GenBank/DDBJ databases">
        <authorList>
            <consortium name="Pathogen Informatics"/>
            <person name="Doyle S."/>
        </authorList>
    </citation>
    <scope>NUCLEOTIDE SEQUENCE [LARGE SCALE GENOMIC DNA]</scope>
    <source>
        <strain evidence="2 3">NCTC12229</strain>
    </source>
</reference>
<dbReference type="AlphaFoldDB" id="A0A378WIV1"/>
<dbReference type="SUPFAM" id="SSF46689">
    <property type="entry name" value="Homeodomain-like"/>
    <property type="match status" value="1"/>
</dbReference>
<evidence type="ECO:0000313" key="3">
    <source>
        <dbReference type="Proteomes" id="UP000254055"/>
    </source>
</evidence>
<proteinExistence type="predicted"/>
<dbReference type="Proteomes" id="UP000254055">
    <property type="component" value="Unassembled WGS sequence"/>
</dbReference>
<accession>A0A378WIV1</accession>